<gene>
    <name evidence="9" type="ORF">CROQUDRAFT_131016</name>
</gene>
<dbReference type="InterPro" id="IPR050422">
    <property type="entry name" value="X-Pro_aminopeptidase_P"/>
</dbReference>
<dbReference type="Gene3D" id="3.90.230.10">
    <property type="entry name" value="Creatinase/methionine aminopeptidase superfamily"/>
    <property type="match status" value="1"/>
</dbReference>
<dbReference type="FunFam" id="3.90.230.10:FF:000007">
    <property type="entry name" value="Xaa-Pro aminopeptidase P"/>
    <property type="match status" value="1"/>
</dbReference>
<keyword evidence="4" id="KW-0378">Hydrolase</keyword>
<evidence type="ECO:0000256" key="5">
    <source>
        <dbReference type="ARBA" id="ARBA00023211"/>
    </source>
</evidence>
<dbReference type="AlphaFoldDB" id="A0A9P6NMF4"/>
<proteinExistence type="inferred from homology"/>
<evidence type="ECO:0000259" key="7">
    <source>
        <dbReference type="Pfam" id="PF01321"/>
    </source>
</evidence>
<dbReference type="Proteomes" id="UP000886653">
    <property type="component" value="Unassembled WGS sequence"/>
</dbReference>
<feature type="domain" description="Peptidase M24" evidence="6">
    <location>
        <begin position="349"/>
        <end position="576"/>
    </location>
</feature>
<organism evidence="9 10">
    <name type="scientific">Cronartium quercuum f. sp. fusiforme G11</name>
    <dbReference type="NCBI Taxonomy" id="708437"/>
    <lineage>
        <taxon>Eukaryota</taxon>
        <taxon>Fungi</taxon>
        <taxon>Dikarya</taxon>
        <taxon>Basidiomycota</taxon>
        <taxon>Pucciniomycotina</taxon>
        <taxon>Pucciniomycetes</taxon>
        <taxon>Pucciniales</taxon>
        <taxon>Coleosporiaceae</taxon>
        <taxon>Cronartium</taxon>
    </lineage>
</organism>
<dbReference type="SUPFAM" id="SSF55920">
    <property type="entry name" value="Creatinase/aminopeptidase"/>
    <property type="match status" value="1"/>
</dbReference>
<dbReference type="Pfam" id="PF00557">
    <property type="entry name" value="Peptidase_M24"/>
    <property type="match status" value="1"/>
</dbReference>
<dbReference type="InterPro" id="IPR036005">
    <property type="entry name" value="Creatinase/aminopeptidase-like"/>
</dbReference>
<evidence type="ECO:0000256" key="4">
    <source>
        <dbReference type="ARBA" id="ARBA00022801"/>
    </source>
</evidence>
<dbReference type="InterPro" id="IPR032416">
    <property type="entry name" value="Peptidase_M24_C"/>
</dbReference>
<dbReference type="Pfam" id="PF16188">
    <property type="entry name" value="Peptidase_M24_C"/>
    <property type="match status" value="1"/>
</dbReference>
<accession>A0A9P6NMF4</accession>
<keyword evidence="3" id="KW-0479">Metal-binding</keyword>
<dbReference type="PANTHER" id="PTHR43763">
    <property type="entry name" value="XAA-PRO AMINOPEPTIDASE 1"/>
    <property type="match status" value="1"/>
</dbReference>
<reference evidence="9" key="1">
    <citation type="submission" date="2013-11" db="EMBL/GenBank/DDBJ databases">
        <title>Genome sequence of the fusiform rust pathogen reveals effectors for host alternation and coevolution with pine.</title>
        <authorList>
            <consortium name="DOE Joint Genome Institute"/>
            <person name="Smith K."/>
            <person name="Pendleton A."/>
            <person name="Kubisiak T."/>
            <person name="Anderson C."/>
            <person name="Salamov A."/>
            <person name="Aerts A."/>
            <person name="Riley R."/>
            <person name="Clum A."/>
            <person name="Lindquist E."/>
            <person name="Ence D."/>
            <person name="Campbell M."/>
            <person name="Kronenberg Z."/>
            <person name="Feau N."/>
            <person name="Dhillon B."/>
            <person name="Hamelin R."/>
            <person name="Burleigh J."/>
            <person name="Smith J."/>
            <person name="Yandell M."/>
            <person name="Nelson C."/>
            <person name="Grigoriev I."/>
            <person name="Davis J."/>
        </authorList>
    </citation>
    <scope>NUCLEOTIDE SEQUENCE</scope>
    <source>
        <strain evidence="9">G11</strain>
    </source>
</reference>
<keyword evidence="10" id="KW-1185">Reference proteome</keyword>
<comment type="caution">
    <text evidence="9">The sequence shown here is derived from an EMBL/GenBank/DDBJ whole genome shotgun (WGS) entry which is preliminary data.</text>
</comment>
<evidence type="ECO:0000313" key="9">
    <source>
        <dbReference type="EMBL" id="KAG0149820.1"/>
    </source>
</evidence>
<name>A0A9P6NMF4_9BASI</name>
<keyword evidence="5" id="KW-0464">Manganese</keyword>
<evidence type="ECO:0008006" key="11">
    <source>
        <dbReference type="Google" id="ProtNLM"/>
    </source>
</evidence>
<evidence type="ECO:0000256" key="1">
    <source>
        <dbReference type="ARBA" id="ARBA00001936"/>
    </source>
</evidence>
<dbReference type="Pfam" id="PF16189">
    <property type="entry name" value="Creatinase_N_2"/>
    <property type="match status" value="1"/>
</dbReference>
<evidence type="ECO:0000256" key="2">
    <source>
        <dbReference type="ARBA" id="ARBA00008766"/>
    </source>
</evidence>
<evidence type="ECO:0000313" key="10">
    <source>
        <dbReference type="Proteomes" id="UP000886653"/>
    </source>
</evidence>
<protein>
    <recommendedName>
        <fullName evidence="11">Xaa-Pro aminopeptidase</fullName>
    </recommendedName>
</protein>
<dbReference type="GO" id="GO:0016787">
    <property type="term" value="F:hydrolase activity"/>
    <property type="evidence" value="ECO:0007669"/>
    <property type="project" value="UniProtKB-KW"/>
</dbReference>
<dbReference type="Pfam" id="PF01321">
    <property type="entry name" value="Creatinase_N"/>
    <property type="match status" value="1"/>
</dbReference>
<dbReference type="GO" id="GO:0005737">
    <property type="term" value="C:cytoplasm"/>
    <property type="evidence" value="ECO:0007669"/>
    <property type="project" value="UniProtKB-ARBA"/>
</dbReference>
<feature type="domain" description="Creatinase N-terminal" evidence="7">
    <location>
        <begin position="47"/>
        <end position="181"/>
    </location>
</feature>
<dbReference type="InterPro" id="IPR029149">
    <property type="entry name" value="Creatin/AminoP/Spt16_N"/>
</dbReference>
<dbReference type="FunFam" id="3.40.350.10:FF:000003">
    <property type="entry name" value="Xaa-pro aminopeptidase P"/>
    <property type="match status" value="1"/>
</dbReference>
<comment type="cofactor">
    <cofactor evidence="1">
        <name>Mn(2+)</name>
        <dbReference type="ChEBI" id="CHEBI:29035"/>
    </cofactor>
</comment>
<dbReference type="PANTHER" id="PTHR43763:SF17">
    <property type="entry name" value="AMINOPEPTIDASE P, CYTOPLASMIC-RELATED"/>
    <property type="match status" value="1"/>
</dbReference>
<sequence length="651" mass="73300">MTCFGLFNRNSQSIDQITETGPINLNSPPPDYKMEMLNPISIPRQKLLKLRTLMNDRKLNFYVIPSTDSHGSEYVSKSDKRREFISGFSGSTGTAIHAWLFTDSRYWIQAEEEIDESCWQLMKVGTEGVSDWNYWLGSEDVARTSRIGIDPMLISHTASESLKKSLMKRESTLIYPIDNLIDLVWGSDRPKPPRQPIFLHPIKYAGQSAQEKLANLRKHIGERVAAGYLISSLSELCWLINIRGSDVPYMPFPFGYIYVGSITSGEPSVLFIHPKQVGKEERENLSLLGLEIMDYDHIGSFLSSRTGTVIVDTTLATGLVDKISKYETAENPSLITNWKAIKNEAELEGFRQAYLRDGVAWCRWAAWLEAKMKAGAMINEWTAAIEFDRIRARDPMFISLAYANISATNVNAALPHYEPTEKNSRMIDKETMYLNDSGAHYLDGTTDTTRTVFFGSEPTRDQKLAYTVVLQGHLAVARAVFPGGGDVATMTVTHTTGSQLDVLARQPGWRHGLLYGHGTGHSVGSLSSVHEGPHGIGTSNRAVDIPLRIGHTFTVEPGHYDFDKVIGVRIESFFGVKEHICNSGMKGTQWLSLERFTQVPISKALIDWDLLNQVEREWIESHNEECKLKLMNVLNPECEEDRLAINWLMRQ</sequence>
<dbReference type="EMBL" id="MU167224">
    <property type="protein sequence ID" value="KAG0149820.1"/>
    <property type="molecule type" value="Genomic_DNA"/>
</dbReference>
<feature type="domain" description="Peptidase M24 C-terminal" evidence="8">
    <location>
        <begin position="589"/>
        <end position="651"/>
    </location>
</feature>
<comment type="similarity">
    <text evidence="2">Belongs to the peptidase M24B family.</text>
</comment>
<evidence type="ECO:0000259" key="6">
    <source>
        <dbReference type="Pfam" id="PF00557"/>
    </source>
</evidence>
<evidence type="ECO:0000256" key="3">
    <source>
        <dbReference type="ARBA" id="ARBA00022723"/>
    </source>
</evidence>
<dbReference type="GO" id="GO:0046872">
    <property type="term" value="F:metal ion binding"/>
    <property type="evidence" value="ECO:0007669"/>
    <property type="project" value="UniProtKB-KW"/>
</dbReference>
<dbReference type="Gene3D" id="3.40.350.10">
    <property type="entry name" value="Creatinase/prolidase N-terminal domain"/>
    <property type="match status" value="2"/>
</dbReference>
<dbReference type="SUPFAM" id="SSF53092">
    <property type="entry name" value="Creatinase/prolidase N-terminal domain"/>
    <property type="match status" value="1"/>
</dbReference>
<dbReference type="InterPro" id="IPR000994">
    <property type="entry name" value="Pept_M24"/>
</dbReference>
<dbReference type="OrthoDB" id="9995434at2759"/>
<evidence type="ECO:0000259" key="8">
    <source>
        <dbReference type="Pfam" id="PF16188"/>
    </source>
</evidence>
<dbReference type="InterPro" id="IPR000587">
    <property type="entry name" value="Creatinase_N"/>
</dbReference>